<dbReference type="SUPFAM" id="SSF69279">
    <property type="entry name" value="Phage tail proteins"/>
    <property type="match status" value="1"/>
</dbReference>
<dbReference type="Pfam" id="PF05954">
    <property type="entry name" value="Phage_GPD"/>
    <property type="match status" value="1"/>
</dbReference>
<comment type="caution">
    <text evidence="2">The sequence shown here is derived from an EMBL/GenBank/DDBJ whole genome shotgun (WGS) entry which is preliminary data.</text>
</comment>
<dbReference type="Proteomes" id="UP001284094">
    <property type="component" value="Unassembled WGS sequence"/>
</dbReference>
<evidence type="ECO:0000313" key="3">
    <source>
        <dbReference type="Proteomes" id="UP001284094"/>
    </source>
</evidence>
<proteinExistence type="predicted"/>
<evidence type="ECO:0000256" key="1">
    <source>
        <dbReference type="SAM" id="MobiDB-lite"/>
    </source>
</evidence>
<evidence type="ECO:0000313" key="2">
    <source>
        <dbReference type="EMBL" id="MDY6550788.1"/>
    </source>
</evidence>
<keyword evidence="3" id="KW-1185">Reference proteome</keyword>
<sequence>MGLKPCFSVIVNEQDITGIISDLYEYISITDGTGYESDTCEISLIDDPIRPIELPKKGAELRISMGYDLAMVDMGLFIVSEVSLSGPPEKMIIRGRAVPQLTSKNGITSLASQKTRSWPKDTSVSAVVTKIAREHGLDPFVSDAIAKIKLPHFDQSDESDLNFLLRIAKRYDVICKPAGGKLLFVKRGEIALPNLVLAKEQVSDWEMTSSTSDSAGTVIAYWHDKKGAKRKEVKVGNGEPVRRLRHTYQDEKSAYAGAQASLDQSRRGEEKLSLNLPGNPQISAEMPITLVNFREGIAGDWIVEQATHNIDKGVGFKTSIQGVKSVKDADL</sequence>
<dbReference type="RefSeq" id="WP_321104321.1">
    <property type="nucleotide sequence ID" value="NZ_JAXHPO010000034.1"/>
</dbReference>
<protein>
    <submittedName>
        <fullName evidence="2">Contractile injection system protein, VgrG/Pvc8 family</fullName>
    </submittedName>
</protein>
<feature type="region of interest" description="Disordered" evidence="1">
    <location>
        <begin position="253"/>
        <end position="278"/>
    </location>
</feature>
<organism evidence="2 3">
    <name type="scientific">Acinetobacter faecalis</name>
    <dbReference type="NCBI Taxonomy" id="2665161"/>
    <lineage>
        <taxon>Bacteria</taxon>
        <taxon>Pseudomonadati</taxon>
        <taxon>Pseudomonadota</taxon>
        <taxon>Gammaproteobacteria</taxon>
        <taxon>Moraxellales</taxon>
        <taxon>Moraxellaceae</taxon>
        <taxon>Acinetobacter</taxon>
    </lineage>
</organism>
<reference evidence="2 3" key="1">
    <citation type="journal article" date="2024" name="Syst. Appl. Microbiol.">
        <title>Evidence for the occurrence of Acinetobacter faecalis in cattle feces and its emended description.</title>
        <authorList>
            <person name="Kyselkova M."/>
            <person name="Xanthopoulou K."/>
            <person name="Shestivska V."/>
            <person name="Spanelova P."/>
            <person name="Maixnerova M."/>
            <person name="Higgins P.G."/>
            <person name="Nemec A."/>
        </authorList>
    </citation>
    <scope>NUCLEOTIDE SEQUENCE [LARGE SCALE GENOMIC DNA]</scope>
    <source>
        <strain evidence="2 3">ANC 7225</strain>
    </source>
</reference>
<accession>A0ABU5GJU8</accession>
<name>A0ABU5GJU8_9GAMM</name>
<gene>
    <name evidence="2" type="ORF">SKM48_08465</name>
</gene>
<dbReference type="EMBL" id="JAXHPO010000034">
    <property type="protein sequence ID" value="MDY6550788.1"/>
    <property type="molecule type" value="Genomic_DNA"/>
</dbReference>